<dbReference type="Gene3D" id="3.10.10.10">
    <property type="entry name" value="HIV Type 1 Reverse Transcriptase, subunit A, domain 1"/>
    <property type="match status" value="1"/>
</dbReference>
<dbReference type="Gene3D" id="2.40.70.10">
    <property type="entry name" value="Acid Proteases"/>
    <property type="match status" value="1"/>
</dbReference>
<evidence type="ECO:0000256" key="2">
    <source>
        <dbReference type="ARBA" id="ARBA00022695"/>
    </source>
</evidence>
<sequence>MGKKRIKNIWCCKRSKCASLSTVTAREADIEFKSSLERNFMYLNIENSNQKCLIDSGATISCISQHLLRQLRPQADIQRSSIFSGVGVCGEVHPVLGKATLEIRFGEHKILQNFHIFETLHSKILLGLDFLVTHKVNLDFGKMTISVPTVPEKDSATLTGKENIVSTITVPTFKDDNVQIAMATTVNLVEIQPQSEIIIPVHIGKFKHGTTVILEPKGNLSIEHQVAGGKTISTVLRGIASYRLMNPTNSTVYIPRRTKIAKAETIQSNSVTKFTEGSSAPINSFSETTSNQLCSEFSDLGFNLDNLELTVEQKQQIQNFLIRNRDIFAKDLSELGHTNLHYHTIYTGDAKPISAAPYRQSPQMRKELDKQLDEMERNNIIEESTSPWHSPVVLVKKRNGSIRVCVDFRALNRITEPMSAVIPTMTDIFDTLADSKPELFSSLDLTSGFWQVPLDPSTKHKSAFITHKGVYEFNRLPFGMMNSPLTFQCLMTKVLKDLNFKIALVYIDDILIFSKNFEDHLNHLQQVFSNLREANLKLNPEKCKFATRTIKYLGHVISKDGIRVNPENTDKVKDFSRPTTAKQVKSFLGMANYYRKFVKDYAHIAAPLTKLLKKDQRFKWTPECDIAFENLKDRLTSAPILSFPHLDKPFILATDSSEFSNGYILSQIQNGLEHVIAYGGRQLRGSELKWHITDKEALALVEGVQHFKHYLANQEFTVYTDNISVKYLQKIKDCQGRLGRWSLLLQGYNFKIQHRAGSKNPADCLSRQKHLEINNSASYDSSELADHLGSIDIPKDYTEVTFIYKGENEDAVISSLQTATINDIQLINLAEEQETCRDFADIIKYKQTGRVPQNPELARAVVAESFNFELEDGILKHFYSKRCKKVPKDERLVKQIAVPRNLRDSILKAYHDCILGGGHQGFERTYAAIRNKYFWPSMYSDINQYVKTCEVCQQSKRAFNSKPPPLQPQPTNDIFGRWHMDILSGLPTTKDKYKHVLLVVDSYSKWCEAFPLRSEEAGEVANVLYREIISRYGAPRTLLSDRGRNFVSNLVKALSELFNIKRHLTSSYHPQTNGACERMNSVILQALRAYTKDQQDDWYDVLPGILMAYRATPATQSTDYSPFFLLYGREMTLPIDTALIPKDRLAQDHKIFLSRILQNLETSRKIAAKNIKQAQERYKQQYDKKSKEPEFQPAQRVWLYCTKVPVGKAPKLHRKWSGPYYITRIGPNSTYKLRNCATNKEVVSMVNAQRMKPYYDPKDRPTNLPDEFQNDNEELNPEEIQDDNINDNDQLLPNNRQQPVPPINNNGINRQQPPIPVINNNRPTQNQQQLPVDRINNRQQNQQPAQNSETNKRSASPSGDSTVNQPVKDNKPSCQDCKNNKCKAFKEEEIQQVLSSVRGNGTLYYKLKFTDKSRNTEWYFPCKVPAKLIREFHAHRTMSGKKRKRPLQQNKHKFFTKPDPAVNSVQYISTKVTADISTQTETINEQNQEDENQQLLAVKIVNNRPYFLIKSGNTTKYESMTSAPNIARQVLIDHKERFKQALLQQDIQYAMEKRLGKENQRDCSFQIASDGKIHEIRYNMNGTTEYLSGYRNPVIAPEWDTFDSLSNASINNFINVLEQQYKIEISMRRR</sequence>
<feature type="compositionally biased region" description="Low complexity" evidence="12">
    <location>
        <begin position="1337"/>
        <end position="1347"/>
    </location>
</feature>
<comment type="caution">
    <text evidence="15">The sequence shown here is derived from an EMBL/GenBank/DDBJ whole genome shotgun (WGS) entry which is preliminary data.</text>
</comment>
<evidence type="ECO:0000256" key="8">
    <source>
        <dbReference type="ARBA" id="ARBA00022908"/>
    </source>
</evidence>
<dbReference type="Pfam" id="PF17921">
    <property type="entry name" value="Integrase_H2C2"/>
    <property type="match status" value="1"/>
</dbReference>
<keyword evidence="9" id="KW-0695">RNA-directed DNA polymerase</keyword>
<evidence type="ECO:0000313" key="15">
    <source>
        <dbReference type="EMBL" id="CAG2190928.1"/>
    </source>
</evidence>
<dbReference type="Pfam" id="PF17919">
    <property type="entry name" value="RT_RNaseH_2"/>
    <property type="match status" value="1"/>
</dbReference>
<dbReference type="InterPro" id="IPR041577">
    <property type="entry name" value="RT_RNaseH_2"/>
</dbReference>
<dbReference type="PROSITE" id="PS50878">
    <property type="entry name" value="RT_POL"/>
    <property type="match status" value="1"/>
</dbReference>
<evidence type="ECO:0000256" key="4">
    <source>
        <dbReference type="ARBA" id="ARBA00022759"/>
    </source>
</evidence>
<keyword evidence="6" id="KW-0460">Magnesium</keyword>
<evidence type="ECO:0000256" key="10">
    <source>
        <dbReference type="ARBA" id="ARBA00023268"/>
    </source>
</evidence>
<dbReference type="InterPro" id="IPR050951">
    <property type="entry name" value="Retrovirus_Pol_polyprotein"/>
</dbReference>
<evidence type="ECO:0000256" key="1">
    <source>
        <dbReference type="ARBA" id="ARBA00022679"/>
    </source>
</evidence>
<dbReference type="InterPro" id="IPR043128">
    <property type="entry name" value="Rev_trsase/Diguanyl_cyclase"/>
</dbReference>
<reference evidence="15" key="1">
    <citation type="submission" date="2021-03" db="EMBL/GenBank/DDBJ databases">
        <authorList>
            <person name="Bekaert M."/>
        </authorList>
    </citation>
    <scope>NUCLEOTIDE SEQUENCE</scope>
</reference>
<dbReference type="Pfam" id="PF00665">
    <property type="entry name" value="rve"/>
    <property type="match status" value="1"/>
</dbReference>
<keyword evidence="2" id="KW-0548">Nucleotidyltransferase</keyword>
<dbReference type="Gene3D" id="1.10.340.70">
    <property type="match status" value="1"/>
</dbReference>
<dbReference type="Pfam" id="PF00078">
    <property type="entry name" value="RVT_1"/>
    <property type="match status" value="1"/>
</dbReference>
<keyword evidence="4" id="KW-0255">Endonuclease</keyword>
<dbReference type="Pfam" id="PF13975">
    <property type="entry name" value="gag-asp_proteas"/>
    <property type="match status" value="1"/>
</dbReference>
<dbReference type="GO" id="GO:0004190">
    <property type="term" value="F:aspartic-type endopeptidase activity"/>
    <property type="evidence" value="ECO:0007669"/>
    <property type="project" value="InterPro"/>
</dbReference>
<dbReference type="PROSITE" id="PS00141">
    <property type="entry name" value="ASP_PROTEASE"/>
    <property type="match status" value="1"/>
</dbReference>
<dbReference type="PROSITE" id="PS50994">
    <property type="entry name" value="INTEGRASE"/>
    <property type="match status" value="1"/>
</dbReference>
<dbReference type="GO" id="GO:0003964">
    <property type="term" value="F:RNA-directed DNA polymerase activity"/>
    <property type="evidence" value="ECO:0007669"/>
    <property type="project" value="UniProtKB-KW"/>
</dbReference>
<dbReference type="CDD" id="cd01647">
    <property type="entry name" value="RT_LTR"/>
    <property type="match status" value="1"/>
</dbReference>
<dbReference type="OrthoDB" id="427129at2759"/>
<evidence type="ECO:0008006" key="17">
    <source>
        <dbReference type="Google" id="ProtNLM"/>
    </source>
</evidence>
<name>A0A8S3Q4Q9_MYTED</name>
<keyword evidence="16" id="KW-1185">Reference proteome</keyword>
<dbReference type="GO" id="GO:0006508">
    <property type="term" value="P:proteolysis"/>
    <property type="evidence" value="ECO:0007669"/>
    <property type="project" value="InterPro"/>
</dbReference>
<evidence type="ECO:0000313" key="16">
    <source>
        <dbReference type="Proteomes" id="UP000683360"/>
    </source>
</evidence>
<organism evidence="15 16">
    <name type="scientific">Mytilus edulis</name>
    <name type="common">Blue mussel</name>
    <dbReference type="NCBI Taxonomy" id="6550"/>
    <lineage>
        <taxon>Eukaryota</taxon>
        <taxon>Metazoa</taxon>
        <taxon>Spiralia</taxon>
        <taxon>Lophotrochozoa</taxon>
        <taxon>Mollusca</taxon>
        <taxon>Bivalvia</taxon>
        <taxon>Autobranchia</taxon>
        <taxon>Pteriomorphia</taxon>
        <taxon>Mytilida</taxon>
        <taxon>Mytiloidea</taxon>
        <taxon>Mytilidae</taxon>
        <taxon>Mytilinae</taxon>
        <taxon>Mytilus</taxon>
    </lineage>
</organism>
<keyword evidence="5" id="KW-0378">Hydrolase</keyword>
<dbReference type="InterPro" id="IPR041588">
    <property type="entry name" value="Integrase_H2C2"/>
</dbReference>
<evidence type="ECO:0000256" key="11">
    <source>
        <dbReference type="SAM" id="Coils"/>
    </source>
</evidence>
<dbReference type="InterPro" id="IPR001969">
    <property type="entry name" value="Aspartic_peptidase_AS"/>
</dbReference>
<dbReference type="Gene3D" id="3.30.70.270">
    <property type="match status" value="2"/>
</dbReference>
<dbReference type="GO" id="GO:0003723">
    <property type="term" value="F:RNA binding"/>
    <property type="evidence" value="ECO:0007669"/>
    <property type="project" value="UniProtKB-KW"/>
</dbReference>
<dbReference type="GO" id="GO:0015074">
    <property type="term" value="P:DNA integration"/>
    <property type="evidence" value="ECO:0007669"/>
    <property type="project" value="UniProtKB-KW"/>
</dbReference>
<accession>A0A8S3Q4Q9</accession>
<feature type="compositionally biased region" description="Polar residues" evidence="12">
    <location>
        <begin position="1353"/>
        <end position="1374"/>
    </location>
</feature>
<evidence type="ECO:0000256" key="5">
    <source>
        <dbReference type="ARBA" id="ARBA00022801"/>
    </source>
</evidence>
<dbReference type="PANTHER" id="PTHR37984:SF5">
    <property type="entry name" value="PROTEIN NYNRIN-LIKE"/>
    <property type="match status" value="1"/>
</dbReference>
<dbReference type="InterPro" id="IPR043502">
    <property type="entry name" value="DNA/RNA_pol_sf"/>
</dbReference>
<dbReference type="EMBL" id="CAJPWZ010000344">
    <property type="protein sequence ID" value="CAG2190928.1"/>
    <property type="molecule type" value="Genomic_DNA"/>
</dbReference>
<feature type="domain" description="Reverse transcriptase" evidence="13">
    <location>
        <begin position="376"/>
        <end position="557"/>
    </location>
</feature>
<gene>
    <name evidence="15" type="ORF">MEDL_6198</name>
</gene>
<dbReference type="InterPro" id="IPR000477">
    <property type="entry name" value="RT_dom"/>
</dbReference>
<feature type="domain" description="Integrase catalytic" evidence="14">
    <location>
        <begin position="966"/>
        <end position="1130"/>
    </location>
</feature>
<keyword evidence="1" id="KW-0808">Transferase</keyword>
<evidence type="ECO:0000256" key="12">
    <source>
        <dbReference type="SAM" id="MobiDB-lite"/>
    </source>
</evidence>
<protein>
    <recommendedName>
        <fullName evidence="17">Endonuclease</fullName>
    </recommendedName>
</protein>
<dbReference type="Gene3D" id="3.30.420.10">
    <property type="entry name" value="Ribonuclease H-like superfamily/Ribonuclease H"/>
    <property type="match status" value="1"/>
</dbReference>
<evidence type="ECO:0000256" key="9">
    <source>
        <dbReference type="ARBA" id="ARBA00022918"/>
    </source>
</evidence>
<dbReference type="FunFam" id="1.10.340.70:FF:000001">
    <property type="entry name" value="Retrovirus-related Pol polyprotein from transposon gypsy-like Protein"/>
    <property type="match status" value="1"/>
</dbReference>
<dbReference type="PANTHER" id="PTHR37984">
    <property type="entry name" value="PROTEIN CBG26694"/>
    <property type="match status" value="1"/>
</dbReference>
<dbReference type="InterPro" id="IPR036397">
    <property type="entry name" value="RNaseH_sf"/>
</dbReference>
<dbReference type="SUPFAM" id="SSF53098">
    <property type="entry name" value="Ribonuclease H-like"/>
    <property type="match status" value="1"/>
</dbReference>
<evidence type="ECO:0000256" key="6">
    <source>
        <dbReference type="ARBA" id="ARBA00022842"/>
    </source>
</evidence>
<keyword evidence="7" id="KW-0694">RNA-binding</keyword>
<dbReference type="InterPro" id="IPR021109">
    <property type="entry name" value="Peptidase_aspartic_dom_sf"/>
</dbReference>
<dbReference type="FunFam" id="3.30.420.10:FF:000032">
    <property type="entry name" value="Retrovirus-related Pol polyprotein from transposon 297-like Protein"/>
    <property type="match status" value="1"/>
</dbReference>
<dbReference type="CDD" id="cd09274">
    <property type="entry name" value="RNase_HI_RT_Ty3"/>
    <property type="match status" value="1"/>
</dbReference>
<keyword evidence="11" id="KW-0175">Coiled coil</keyword>
<feature type="coiled-coil region" evidence="11">
    <location>
        <begin position="1157"/>
        <end position="1188"/>
    </location>
</feature>
<dbReference type="InterPro" id="IPR001584">
    <property type="entry name" value="Integrase_cat-core"/>
</dbReference>
<keyword evidence="10" id="KW-0511">Multifunctional enzyme</keyword>
<dbReference type="InterPro" id="IPR012337">
    <property type="entry name" value="RNaseH-like_sf"/>
</dbReference>
<feature type="compositionally biased region" description="Polar residues" evidence="12">
    <location>
        <begin position="1303"/>
        <end position="1330"/>
    </location>
</feature>
<evidence type="ECO:0000259" key="14">
    <source>
        <dbReference type="PROSITE" id="PS50994"/>
    </source>
</evidence>
<keyword evidence="3" id="KW-0540">Nuclease</keyword>
<evidence type="ECO:0000256" key="3">
    <source>
        <dbReference type="ARBA" id="ARBA00022722"/>
    </source>
</evidence>
<evidence type="ECO:0000256" key="7">
    <source>
        <dbReference type="ARBA" id="ARBA00022884"/>
    </source>
</evidence>
<feature type="region of interest" description="Disordered" evidence="12">
    <location>
        <begin position="1279"/>
        <end position="1374"/>
    </location>
</feature>
<dbReference type="CDD" id="cd00303">
    <property type="entry name" value="retropepsin_like"/>
    <property type="match status" value="1"/>
</dbReference>
<proteinExistence type="predicted"/>
<evidence type="ECO:0000259" key="13">
    <source>
        <dbReference type="PROSITE" id="PS50878"/>
    </source>
</evidence>
<dbReference type="SUPFAM" id="SSF50630">
    <property type="entry name" value="Acid proteases"/>
    <property type="match status" value="1"/>
</dbReference>
<keyword evidence="8" id="KW-0229">DNA integration</keyword>
<dbReference type="GO" id="GO:0004519">
    <property type="term" value="F:endonuclease activity"/>
    <property type="evidence" value="ECO:0007669"/>
    <property type="project" value="UniProtKB-KW"/>
</dbReference>
<dbReference type="FunFam" id="3.30.70.270:FF:000020">
    <property type="entry name" value="Transposon Tf2-6 polyprotein-like Protein"/>
    <property type="match status" value="1"/>
</dbReference>
<dbReference type="Proteomes" id="UP000683360">
    <property type="component" value="Unassembled WGS sequence"/>
</dbReference>
<dbReference type="SUPFAM" id="SSF56672">
    <property type="entry name" value="DNA/RNA polymerases"/>
    <property type="match status" value="1"/>
</dbReference>